<accession>A0AAU7PSB3</accession>
<reference evidence="1" key="1">
    <citation type="submission" date="2024-06" db="EMBL/GenBank/DDBJ databases">
        <title>Lacrimispora cavernae sp. nov., a novel anaerobe isolated from bat guano pile inside a cave.</title>
        <authorList>
            <person name="Miller S.L."/>
            <person name="Lu N."/>
            <person name="King J."/>
            <person name="Sankaranarayanan K."/>
            <person name="Lawson P.A."/>
        </authorList>
    </citation>
    <scope>NUCLEOTIDE SEQUENCE</scope>
    <source>
        <strain evidence="1">BS-2</strain>
    </source>
</reference>
<dbReference type="EMBL" id="CP157940">
    <property type="protein sequence ID" value="XBS55253.1"/>
    <property type="molecule type" value="Genomic_DNA"/>
</dbReference>
<protein>
    <submittedName>
        <fullName evidence="1">DUF4489 domain-containing protein</fullName>
    </submittedName>
</protein>
<name>A0AAU7PSB3_9FIRM</name>
<organism evidence="1">
    <name type="scientific">Lacrimispora sp. BS-2</name>
    <dbReference type="NCBI Taxonomy" id="3151850"/>
    <lineage>
        <taxon>Bacteria</taxon>
        <taxon>Bacillati</taxon>
        <taxon>Bacillota</taxon>
        <taxon>Clostridia</taxon>
        <taxon>Lachnospirales</taxon>
        <taxon>Lachnospiraceae</taxon>
        <taxon>Lacrimispora</taxon>
    </lineage>
</organism>
<dbReference type="RefSeq" id="WP_349947929.1">
    <property type="nucleotide sequence ID" value="NZ_CP157940.1"/>
</dbReference>
<dbReference type="Pfam" id="PF14879">
    <property type="entry name" value="DUF4489"/>
    <property type="match status" value="1"/>
</dbReference>
<sequence>MNASEYDGRCEDIETCYDCEHKCSEHKCVCKFERIPKPLKPNRTRLKCGVSSGSVTLPVATLPGVTFTLATVNVETKGMKHPCIQLEFASNIITTAASLILNFQIFKQCRNQLAPIPIGRTWTFLSLDEVTDGNNFSFSICDCDLTCDECCIYSVIATQADVSLGIATINNSSLTAVIVDAACEY</sequence>
<proteinExistence type="predicted"/>
<dbReference type="AlphaFoldDB" id="A0AAU7PSB3"/>
<dbReference type="InterPro" id="IPR027972">
    <property type="entry name" value="DUF4489"/>
</dbReference>
<gene>
    <name evidence="1" type="ORF">ABFV83_05510</name>
</gene>
<evidence type="ECO:0000313" key="1">
    <source>
        <dbReference type="EMBL" id="XBS55253.1"/>
    </source>
</evidence>